<dbReference type="InterPro" id="IPR013325">
    <property type="entry name" value="RNA_pol_sigma_r2"/>
</dbReference>
<dbReference type="RefSeq" id="WP_380763803.1">
    <property type="nucleotide sequence ID" value="NZ_JBHSRF010000150.1"/>
</dbReference>
<reference evidence="3" key="1">
    <citation type="journal article" date="2019" name="Int. J. Syst. Evol. Microbiol.">
        <title>The Global Catalogue of Microorganisms (GCM) 10K type strain sequencing project: providing services to taxonomists for standard genome sequencing and annotation.</title>
        <authorList>
            <consortium name="The Broad Institute Genomics Platform"/>
            <consortium name="The Broad Institute Genome Sequencing Center for Infectious Disease"/>
            <person name="Wu L."/>
            <person name="Ma J."/>
        </authorList>
    </citation>
    <scope>NUCLEOTIDE SEQUENCE [LARGE SCALE GENOMIC DNA]</scope>
    <source>
        <strain evidence="3">JCM 30346</strain>
    </source>
</reference>
<dbReference type="InterPro" id="IPR013324">
    <property type="entry name" value="RNA_pol_sigma_r3/r4-like"/>
</dbReference>
<sequence length="209" mass="23611">MTADESSVRPSAGWRPKDAAPAALEAMRVRFLALFESDYHQVARFVMFNGADRDQALDATQAAFTEAWDLIRRRPGQWEAVRVPRAWIRTIALRAYRRPPDRRREPPTVLGCGPAERAWDGQDPGELTAQTLHVLHALRRLPEDVRMAMAFHIDGFRPVDIAAALGIDDQQARDLLKKGRRILAREAGLTDGDPDGRREKDTTRKRGKP</sequence>
<dbReference type="Proteomes" id="UP001596137">
    <property type="component" value="Unassembled WGS sequence"/>
</dbReference>
<name>A0ABW1NX79_9ACTN</name>
<evidence type="ECO:0000313" key="3">
    <source>
        <dbReference type="Proteomes" id="UP001596137"/>
    </source>
</evidence>
<dbReference type="InterPro" id="IPR036388">
    <property type="entry name" value="WH-like_DNA-bd_sf"/>
</dbReference>
<proteinExistence type="predicted"/>
<feature type="compositionally biased region" description="Basic and acidic residues" evidence="1">
    <location>
        <begin position="194"/>
        <end position="209"/>
    </location>
</feature>
<evidence type="ECO:0000256" key="1">
    <source>
        <dbReference type="SAM" id="MobiDB-lite"/>
    </source>
</evidence>
<dbReference type="Gene3D" id="1.10.10.10">
    <property type="entry name" value="Winged helix-like DNA-binding domain superfamily/Winged helix DNA-binding domain"/>
    <property type="match status" value="1"/>
</dbReference>
<gene>
    <name evidence="2" type="ORF">ACFP1K_40490</name>
</gene>
<dbReference type="SUPFAM" id="SSF88946">
    <property type="entry name" value="Sigma2 domain of RNA polymerase sigma factors"/>
    <property type="match status" value="1"/>
</dbReference>
<dbReference type="SUPFAM" id="SSF88659">
    <property type="entry name" value="Sigma3 and sigma4 domains of RNA polymerase sigma factors"/>
    <property type="match status" value="1"/>
</dbReference>
<feature type="region of interest" description="Disordered" evidence="1">
    <location>
        <begin position="183"/>
        <end position="209"/>
    </location>
</feature>
<accession>A0ABW1NX79</accession>
<keyword evidence="3" id="KW-1185">Reference proteome</keyword>
<dbReference type="Gene3D" id="1.10.1740.10">
    <property type="match status" value="1"/>
</dbReference>
<organism evidence="2 3">
    <name type="scientific">Sphaerisporangium aureirubrum</name>
    <dbReference type="NCBI Taxonomy" id="1544736"/>
    <lineage>
        <taxon>Bacteria</taxon>
        <taxon>Bacillati</taxon>
        <taxon>Actinomycetota</taxon>
        <taxon>Actinomycetes</taxon>
        <taxon>Streptosporangiales</taxon>
        <taxon>Streptosporangiaceae</taxon>
        <taxon>Sphaerisporangium</taxon>
    </lineage>
</organism>
<comment type="caution">
    <text evidence="2">The sequence shown here is derived from an EMBL/GenBank/DDBJ whole genome shotgun (WGS) entry which is preliminary data.</text>
</comment>
<evidence type="ECO:0000313" key="2">
    <source>
        <dbReference type="EMBL" id="MFC6087498.1"/>
    </source>
</evidence>
<dbReference type="EMBL" id="JBHSRF010000150">
    <property type="protein sequence ID" value="MFC6087498.1"/>
    <property type="molecule type" value="Genomic_DNA"/>
</dbReference>
<protein>
    <submittedName>
        <fullName evidence="2">RNA polymerase sigma factor</fullName>
    </submittedName>
</protein>